<dbReference type="InterPro" id="IPR031739">
    <property type="entry name" value="Ncaph2"/>
</dbReference>
<evidence type="ECO:0008006" key="9">
    <source>
        <dbReference type="Google" id="ProtNLM"/>
    </source>
</evidence>
<evidence type="ECO:0000259" key="5">
    <source>
        <dbReference type="Pfam" id="PF06278"/>
    </source>
</evidence>
<feature type="region of interest" description="Disordered" evidence="4">
    <location>
        <begin position="626"/>
        <end position="667"/>
    </location>
</feature>
<evidence type="ECO:0000256" key="2">
    <source>
        <dbReference type="ARBA" id="ARBA00007844"/>
    </source>
</evidence>
<dbReference type="InterPro" id="IPR031737">
    <property type="entry name" value="CNDH2_C"/>
</dbReference>
<reference evidence="8" key="1">
    <citation type="journal article" date="2018" name="Algal Res.">
        <title>Characterization of plant carbon substrate utilization by Auxenochlorella protothecoides.</title>
        <authorList>
            <person name="Vogler B.W."/>
            <person name="Starkenburg S.R."/>
            <person name="Sudasinghe N."/>
            <person name="Schambach J.Y."/>
            <person name="Rollin J.A."/>
            <person name="Pattathil S."/>
            <person name="Barry A.N."/>
        </authorList>
    </citation>
    <scope>NUCLEOTIDE SEQUENCE [LARGE SCALE GENOMIC DNA]</scope>
    <source>
        <strain evidence="8">UTEX 25</strain>
    </source>
</reference>
<evidence type="ECO:0000256" key="3">
    <source>
        <dbReference type="ARBA" id="ARBA00023242"/>
    </source>
</evidence>
<feature type="region of interest" description="Disordered" evidence="4">
    <location>
        <begin position="91"/>
        <end position="110"/>
    </location>
</feature>
<dbReference type="GO" id="GO:0005634">
    <property type="term" value="C:nucleus"/>
    <property type="evidence" value="ECO:0007669"/>
    <property type="project" value="UniProtKB-SubCell"/>
</dbReference>
<accession>A0A3M7L4A0</accession>
<gene>
    <name evidence="7" type="ORF">APUTEX25_004729</name>
</gene>
<dbReference type="Pfam" id="PF16858">
    <property type="entry name" value="CNDH2_C"/>
    <property type="match status" value="1"/>
</dbReference>
<dbReference type="PANTHER" id="PTHR14324:SF3">
    <property type="entry name" value="CONDENSIN-2 COMPLEX SUBUNIT H2"/>
    <property type="match status" value="1"/>
</dbReference>
<evidence type="ECO:0000256" key="1">
    <source>
        <dbReference type="ARBA" id="ARBA00004123"/>
    </source>
</evidence>
<organism evidence="7 8">
    <name type="scientific">Auxenochlorella protothecoides</name>
    <name type="common">Green microalga</name>
    <name type="synonym">Chlorella protothecoides</name>
    <dbReference type="NCBI Taxonomy" id="3075"/>
    <lineage>
        <taxon>Eukaryota</taxon>
        <taxon>Viridiplantae</taxon>
        <taxon>Chlorophyta</taxon>
        <taxon>core chlorophytes</taxon>
        <taxon>Trebouxiophyceae</taxon>
        <taxon>Chlorellales</taxon>
        <taxon>Chlorellaceae</taxon>
        <taxon>Auxenochlorella</taxon>
    </lineage>
</organism>
<evidence type="ECO:0000313" key="8">
    <source>
        <dbReference type="Proteomes" id="UP000279271"/>
    </source>
</evidence>
<dbReference type="GO" id="GO:0051306">
    <property type="term" value="P:mitotic sister chromatid separation"/>
    <property type="evidence" value="ECO:0007669"/>
    <property type="project" value="TreeGrafter"/>
</dbReference>
<feature type="domain" description="Condensin II complex subunit H2 N-terminal" evidence="5">
    <location>
        <begin position="5"/>
        <end position="122"/>
    </location>
</feature>
<sequence>MQAEERFAHLLQPIRDLAANWNVKIATELDEYLDALENIAFTFEGGSSLNFAEAALVIQGSACVYSKKVEYLHTLVFQALEYLAESREGKNGAKKRAGTAKNDDDDDSDIEEDEAFLSLDDLEEGKYLDLDEGAGDKGTVAPLRPPATLLALTGIPQKEGDAAGFRVHSCAVHVSGALLLESADGMHLDAGLQPTDATQGVSGDAFGRPREDASGYGQPDAGGVPTADNPLEDDWGGQEYGGDYMDDDDDRGDLDGGYGGSPGEPDARLGRAGELSSNPAAFDSEEESEDLYDPYTPLDPNDSGPVAPKPLRKALRVPNKPRNQRLAQPFQTLQEAIHRAVPPDGLFFREFAYGLPKQARTIDRRATAASSRPHHGLQAAFDQEDDGADLAGVQEADEFDDAKDDYDGGYDGGFEADDYENVPIPSADGLDGDDLLVSAAAAEGWRDPTLTSTAFQTGIDGSCVDATSMTFDDLLKAHISRMIAAAAAAQVQTELASRVGGWRSRIGPVLEEEDARPAFDIHVYGQRVLDAMQGLSLREPGTAAESVPAAPTLFSEVVQWTANRFEVSRTFSSLLQLINNGNVGISKPADRDTMRFTLTLLDAHLPHEAAAEDLATQMITSSQAASQKPMVELAGEENSVPAPDQALAQGTTNTMAKLPPRSKRHKA</sequence>
<comment type="similarity">
    <text evidence="2">Belongs to the CND2 H2 (condensin-2 subunit 2) family.</text>
</comment>
<evidence type="ECO:0000259" key="6">
    <source>
        <dbReference type="Pfam" id="PF16858"/>
    </source>
</evidence>
<dbReference type="AlphaFoldDB" id="A0A3M7L4A0"/>
<evidence type="ECO:0000313" key="7">
    <source>
        <dbReference type="EMBL" id="RMZ56372.1"/>
    </source>
</evidence>
<dbReference type="Pfam" id="PF06278">
    <property type="entry name" value="CNDH2_N"/>
    <property type="match status" value="1"/>
</dbReference>
<dbReference type="InterPro" id="IPR009378">
    <property type="entry name" value="H2_N"/>
</dbReference>
<feature type="domain" description="Condensin-2 complex subunit H2 C-terminal" evidence="6">
    <location>
        <begin position="470"/>
        <end position="608"/>
    </location>
</feature>
<feature type="region of interest" description="Disordered" evidence="4">
    <location>
        <begin position="190"/>
        <end position="316"/>
    </location>
</feature>
<feature type="compositionally biased region" description="Acidic residues" evidence="4">
    <location>
        <begin position="283"/>
        <end position="292"/>
    </location>
</feature>
<dbReference type="GO" id="GO:0000796">
    <property type="term" value="C:condensin complex"/>
    <property type="evidence" value="ECO:0007669"/>
    <property type="project" value="TreeGrafter"/>
</dbReference>
<evidence type="ECO:0000256" key="4">
    <source>
        <dbReference type="SAM" id="MobiDB-lite"/>
    </source>
</evidence>
<dbReference type="PANTHER" id="PTHR14324">
    <property type="entry name" value="CONDENSIN-2 COMPLEX SUBUNIT H2"/>
    <property type="match status" value="1"/>
</dbReference>
<protein>
    <recommendedName>
        <fullName evidence="9">Condensin-2 complex subunit H2</fullName>
    </recommendedName>
</protein>
<dbReference type="GO" id="GO:0010032">
    <property type="term" value="P:meiotic chromosome condensation"/>
    <property type="evidence" value="ECO:0007669"/>
    <property type="project" value="TreeGrafter"/>
</dbReference>
<dbReference type="Proteomes" id="UP000279271">
    <property type="component" value="Unassembled WGS sequence"/>
</dbReference>
<keyword evidence="3" id="KW-0539">Nucleus</keyword>
<comment type="caution">
    <text evidence="7">The sequence shown here is derived from an EMBL/GenBank/DDBJ whole genome shotgun (WGS) entry which is preliminary data.</text>
</comment>
<dbReference type="EMBL" id="QOKY01000147">
    <property type="protein sequence ID" value="RMZ56372.1"/>
    <property type="molecule type" value="Genomic_DNA"/>
</dbReference>
<comment type="subcellular location">
    <subcellularLocation>
        <location evidence="1">Nucleus</location>
    </subcellularLocation>
</comment>
<dbReference type="GO" id="GO:0003682">
    <property type="term" value="F:chromatin binding"/>
    <property type="evidence" value="ECO:0007669"/>
    <property type="project" value="TreeGrafter"/>
</dbReference>
<name>A0A3M7L4A0_AUXPR</name>
<proteinExistence type="inferred from homology"/>